<dbReference type="InterPro" id="IPR013105">
    <property type="entry name" value="TPR_2"/>
</dbReference>
<proteinExistence type="inferred from homology"/>
<evidence type="ECO:0000256" key="5">
    <source>
        <dbReference type="ARBA" id="ARBA00022679"/>
    </source>
</evidence>
<dbReference type="SUPFAM" id="SSF48452">
    <property type="entry name" value="TPR-like"/>
    <property type="match status" value="1"/>
</dbReference>
<evidence type="ECO:0000256" key="7">
    <source>
        <dbReference type="ARBA" id="ARBA00022803"/>
    </source>
</evidence>
<dbReference type="Gene3D" id="3.40.50.11380">
    <property type="match status" value="1"/>
</dbReference>
<name>A0ABN6P8I2_9PROT</name>
<dbReference type="PANTHER" id="PTHR44998">
    <property type="match status" value="1"/>
</dbReference>
<evidence type="ECO:0000259" key="9">
    <source>
        <dbReference type="Pfam" id="PF13844"/>
    </source>
</evidence>
<dbReference type="Proteomes" id="UP000831327">
    <property type="component" value="Chromosome"/>
</dbReference>
<dbReference type="PANTHER" id="PTHR44998:SF1">
    <property type="entry name" value="UDP-N-ACETYLGLUCOSAMINE--PEPTIDE N-ACETYLGLUCOSAMINYLTRANSFERASE 110 KDA SUBUNIT"/>
    <property type="match status" value="1"/>
</dbReference>
<dbReference type="PROSITE" id="PS50293">
    <property type="entry name" value="TPR_REGION"/>
    <property type="match status" value="1"/>
</dbReference>
<dbReference type="Pfam" id="PF07719">
    <property type="entry name" value="TPR_2"/>
    <property type="match status" value="1"/>
</dbReference>
<comment type="similarity">
    <text evidence="2">Belongs to the glycosyltransferase 41 family. O-GlcNAc transferase subfamily.</text>
</comment>
<evidence type="ECO:0000256" key="3">
    <source>
        <dbReference type="ARBA" id="ARBA00011970"/>
    </source>
</evidence>
<comment type="pathway">
    <text evidence="1">Protein modification; protein glycosylation.</text>
</comment>
<evidence type="ECO:0000313" key="11">
    <source>
        <dbReference type="Proteomes" id="UP000831327"/>
    </source>
</evidence>
<dbReference type="InterPro" id="IPR019734">
    <property type="entry name" value="TPR_rpt"/>
</dbReference>
<feature type="domain" description="O-GlcNAc transferase C-terminal" evidence="9">
    <location>
        <begin position="385"/>
        <end position="551"/>
    </location>
</feature>
<accession>A0ABN6P8I2</accession>
<dbReference type="SUPFAM" id="SSF53756">
    <property type="entry name" value="UDP-Glycosyltransferase/glycogen phosphorylase"/>
    <property type="match status" value="1"/>
</dbReference>
<dbReference type="InterPro" id="IPR011990">
    <property type="entry name" value="TPR-like_helical_dom_sf"/>
</dbReference>
<dbReference type="Pfam" id="PF13844">
    <property type="entry name" value="Glyco_transf_41"/>
    <property type="match status" value="2"/>
</dbReference>
<dbReference type="EC" id="2.4.1.255" evidence="3"/>
<reference evidence="10 11" key="1">
    <citation type="journal article" date="2016" name="Microbes Environ.">
        <title>Phylogenetically diverse aerobic anoxygenic phototrophic bacteria isolated from epilithic biofilms in Tama river, Japan.</title>
        <authorList>
            <person name="Hirose S."/>
            <person name="Matsuura K."/>
            <person name="Haruta S."/>
        </authorList>
    </citation>
    <scope>NUCLEOTIDE SEQUENCE [LARGE SCALE GENOMIC DNA]</scope>
    <source>
        <strain evidence="10 11">S08</strain>
    </source>
</reference>
<keyword evidence="7 8" id="KW-0802">TPR repeat</keyword>
<evidence type="ECO:0000256" key="4">
    <source>
        <dbReference type="ARBA" id="ARBA00022676"/>
    </source>
</evidence>
<keyword evidence="5 10" id="KW-0808">Transferase</keyword>
<dbReference type="PROSITE" id="PS50005">
    <property type="entry name" value="TPR"/>
    <property type="match status" value="1"/>
</dbReference>
<keyword evidence="6" id="KW-0677">Repeat</keyword>
<evidence type="ECO:0000256" key="8">
    <source>
        <dbReference type="PROSITE-ProRule" id="PRU00339"/>
    </source>
</evidence>
<dbReference type="Gene3D" id="3.40.50.2000">
    <property type="entry name" value="Glycogen Phosphorylase B"/>
    <property type="match status" value="1"/>
</dbReference>
<feature type="repeat" description="TPR" evidence="8">
    <location>
        <begin position="44"/>
        <end position="77"/>
    </location>
</feature>
<dbReference type="SMART" id="SM00028">
    <property type="entry name" value="TPR"/>
    <property type="match status" value="3"/>
</dbReference>
<sequence length="580" mass="62531">MAPLDTTGEPLEILLPRIEGAAPAAAIAAYNAWLAENPSSPQRFAAWFNLGVVLAQSGDRAAAMIAYRQALSLKPDLHQAQVNLGLALEAEGRADEALALWSGALQPNEARLPLLNHQGRLLETRKDYAGAERALRASLLIDPRQPDVVQHWSHLRQKGCMWPLDGGGIPGLTPDALALLGGPLGALALTDDPALQRRIATAWIDRKVPAAPERLAPVQGYRHARIRVGYLSSDFCRHAMGFLIAGLLERHDRSRFDIYGYCSTDEDRSDLRRRIVSAFDHHVPIGHLSDEAAARRIRADEIDVLVDLNGLTRGARLAALRWKPAPVQATYLGYVGPVPIPELDWMICDSVVVPADQADHYAPRPLPLDGLYQANDDSAPPPAPASRTDEGLPDDAFVLACFNNFYKITPDVFAAWMRILHGLPKALLWMTDDNATGIANLRAAAQAAGIAPDRILFASRCDPQRYLARLGCADVFLDTFPYNAGTVASDALRMGLPIVTLAGRSFASRMAASLLTAAGLTEGVATTLDDYVAAALRYGRDPAALSAARAALSGGAWLRSGGNAEAFTRRMEAALSAIRL</sequence>
<evidence type="ECO:0000313" key="10">
    <source>
        <dbReference type="EMBL" id="BDG75234.1"/>
    </source>
</evidence>
<dbReference type="InterPro" id="IPR029489">
    <property type="entry name" value="OGT/SEC/SPY_C"/>
</dbReference>
<gene>
    <name evidence="10" type="ORF">Rmf_51630</name>
</gene>
<dbReference type="Gene3D" id="1.25.40.10">
    <property type="entry name" value="Tetratricopeptide repeat domain"/>
    <property type="match status" value="1"/>
</dbReference>
<organism evidence="10 11">
    <name type="scientific">Roseomonas fluvialis</name>
    <dbReference type="NCBI Taxonomy" id="1750527"/>
    <lineage>
        <taxon>Bacteria</taxon>
        <taxon>Pseudomonadati</taxon>
        <taxon>Pseudomonadota</taxon>
        <taxon>Alphaproteobacteria</taxon>
        <taxon>Acetobacterales</taxon>
        <taxon>Roseomonadaceae</taxon>
        <taxon>Roseomonas</taxon>
    </lineage>
</organism>
<feature type="domain" description="O-GlcNAc transferase C-terminal" evidence="9">
    <location>
        <begin position="223"/>
        <end position="362"/>
    </location>
</feature>
<dbReference type="GO" id="GO:0016740">
    <property type="term" value="F:transferase activity"/>
    <property type="evidence" value="ECO:0007669"/>
    <property type="project" value="UniProtKB-KW"/>
</dbReference>
<dbReference type="EMBL" id="AP025637">
    <property type="protein sequence ID" value="BDG75234.1"/>
    <property type="molecule type" value="Genomic_DNA"/>
</dbReference>
<dbReference type="RefSeq" id="WP_244457323.1">
    <property type="nucleotide sequence ID" value="NZ_AP025637.1"/>
</dbReference>
<keyword evidence="11" id="KW-1185">Reference proteome</keyword>
<evidence type="ECO:0000256" key="2">
    <source>
        <dbReference type="ARBA" id="ARBA00005386"/>
    </source>
</evidence>
<keyword evidence="4" id="KW-0328">Glycosyltransferase</keyword>
<protein>
    <recommendedName>
        <fullName evidence="3">protein O-GlcNAc transferase</fullName>
        <ecNumber evidence="3">2.4.1.255</ecNumber>
    </recommendedName>
</protein>
<evidence type="ECO:0000256" key="1">
    <source>
        <dbReference type="ARBA" id="ARBA00004922"/>
    </source>
</evidence>
<evidence type="ECO:0000256" key="6">
    <source>
        <dbReference type="ARBA" id="ARBA00022737"/>
    </source>
</evidence>